<feature type="domain" description="CARDB" evidence="2">
    <location>
        <begin position="1558"/>
        <end position="1655"/>
    </location>
</feature>
<feature type="chain" id="PRO_5013803352" description="CARDB domain-containing protein" evidence="1">
    <location>
        <begin position="31"/>
        <end position="2210"/>
    </location>
</feature>
<dbReference type="PROSITE" id="PS50012">
    <property type="entry name" value="RCC1_3"/>
    <property type="match status" value="6"/>
</dbReference>
<dbReference type="Gene3D" id="2.60.40.1120">
    <property type="entry name" value="Carboxypeptidase-like, regulatory domain"/>
    <property type="match status" value="1"/>
</dbReference>
<evidence type="ECO:0000259" key="2">
    <source>
        <dbReference type="Pfam" id="PF07705"/>
    </source>
</evidence>
<accession>A0A2H3KIZ0</accession>
<dbReference type="PANTHER" id="PTHR45982:SF1">
    <property type="entry name" value="REGULATOR OF CHROMOSOME CONDENSATION"/>
    <property type="match status" value="1"/>
</dbReference>
<dbReference type="InterPro" id="IPR000408">
    <property type="entry name" value="Reg_chr_condens"/>
</dbReference>
<dbReference type="Proteomes" id="UP000220922">
    <property type="component" value="Unassembled WGS sequence"/>
</dbReference>
<evidence type="ECO:0000313" key="3">
    <source>
        <dbReference type="EMBL" id="PDV97118.1"/>
    </source>
</evidence>
<dbReference type="SUPFAM" id="SSF50985">
    <property type="entry name" value="RCC1/BLIP-II"/>
    <property type="match status" value="3"/>
</dbReference>
<dbReference type="InterPro" id="IPR051553">
    <property type="entry name" value="Ran_GTPase-activating"/>
</dbReference>
<feature type="signal peptide" evidence="1">
    <location>
        <begin position="1"/>
        <end position="30"/>
    </location>
</feature>
<dbReference type="Pfam" id="PF07705">
    <property type="entry name" value="CARDB"/>
    <property type="match status" value="2"/>
</dbReference>
<comment type="caution">
    <text evidence="3">The sequence shown here is derived from an EMBL/GenBank/DDBJ whole genome shotgun (WGS) entry which is preliminary data.</text>
</comment>
<proteinExistence type="predicted"/>
<organism evidence="3 4">
    <name type="scientific">Candidatus Chloroploca asiatica</name>
    <dbReference type="NCBI Taxonomy" id="1506545"/>
    <lineage>
        <taxon>Bacteria</taxon>
        <taxon>Bacillati</taxon>
        <taxon>Chloroflexota</taxon>
        <taxon>Chloroflexia</taxon>
        <taxon>Chloroflexales</taxon>
        <taxon>Chloroflexineae</taxon>
        <taxon>Oscillochloridaceae</taxon>
        <taxon>Candidatus Chloroploca</taxon>
    </lineage>
</organism>
<dbReference type="GO" id="GO:0005737">
    <property type="term" value="C:cytoplasm"/>
    <property type="evidence" value="ECO:0007669"/>
    <property type="project" value="TreeGrafter"/>
</dbReference>
<dbReference type="GO" id="GO:0030246">
    <property type="term" value="F:carbohydrate binding"/>
    <property type="evidence" value="ECO:0007669"/>
    <property type="project" value="InterPro"/>
</dbReference>
<reference evidence="3 4" key="1">
    <citation type="submission" date="2016-05" db="EMBL/GenBank/DDBJ databases">
        <authorList>
            <person name="Lavstsen T."/>
            <person name="Jespersen J.S."/>
        </authorList>
    </citation>
    <scope>NUCLEOTIDE SEQUENCE [LARGE SCALE GENOMIC DNA]</scope>
    <source>
        <strain evidence="3 4">B7-9</strain>
    </source>
</reference>
<dbReference type="InterPro" id="IPR009091">
    <property type="entry name" value="RCC1/BLIP-II"/>
</dbReference>
<dbReference type="EMBL" id="LYXE01000163">
    <property type="protein sequence ID" value="PDV97118.1"/>
    <property type="molecule type" value="Genomic_DNA"/>
</dbReference>
<dbReference type="Gene3D" id="2.60.40.10">
    <property type="entry name" value="Immunoglobulins"/>
    <property type="match status" value="3"/>
</dbReference>
<dbReference type="PANTHER" id="PTHR45982">
    <property type="entry name" value="REGULATOR OF CHROMOSOME CONDENSATION"/>
    <property type="match status" value="1"/>
</dbReference>
<dbReference type="GO" id="GO:0005085">
    <property type="term" value="F:guanyl-nucleotide exchange factor activity"/>
    <property type="evidence" value="ECO:0007669"/>
    <property type="project" value="TreeGrafter"/>
</dbReference>
<feature type="domain" description="CARDB" evidence="2">
    <location>
        <begin position="1662"/>
        <end position="1746"/>
    </location>
</feature>
<dbReference type="SUPFAM" id="SSF49452">
    <property type="entry name" value="Starch-binding domain-like"/>
    <property type="match status" value="4"/>
</dbReference>
<dbReference type="InterPro" id="IPR013784">
    <property type="entry name" value="Carb-bd-like_fold"/>
</dbReference>
<protein>
    <recommendedName>
        <fullName evidence="2">CARDB domain-containing protein</fullName>
    </recommendedName>
</protein>
<keyword evidence="4" id="KW-1185">Reference proteome</keyword>
<dbReference type="Gene3D" id="2.130.10.30">
    <property type="entry name" value="Regulator of chromosome condensation 1/beta-lactamase-inhibitor protein II"/>
    <property type="match status" value="3"/>
</dbReference>
<gene>
    <name evidence="3" type="ORF">A9Q02_19220</name>
</gene>
<sequence>MRYRRCLPLVLFILVAMMLPLLLPQATAMAASGIVVSESAAPPLPVVPEPLRLDRHSPMALGFSTTVLPQVIAGEARTCVINTVGQLYCWGGYSAVPDDLGAVSQVSAGVEHTCVVTVDGALRCWGDNFFGQATVPDDLGAVSQVSAGAGHTCAVTVGGMLRCWGGNRDGQTTLPDDLGAVTQVSANWNATCAVMLGGALRCWGYHIYGHTDVPDDLGAVRQVSVGSSHTCAVTVDGGVRCWGMVNSNQTSVPDDLGAVRQISAGGWHTCAVTVDGAVRCWGANWDGGQATVPADLGAVSQVSAGGVHTCAVTMNGALRCWGSDEAGQVTIPSDFGGAVSQVSAGSVHHTCAVTVAGALRCWGWNRHGQAMVPDDLGAVSQVSAGGSHTCAVTTDGALRCWGENSYGKATVPADLGAVSQVSVGWTHTCAVRMDGVLRCWGANTDWNGKNIGQATVPADLGAVSQVSAGAYHTCAVRMDGVLRCWGANTDWNGNDSGQATVPDDLGAVRQISAGDAYTCAVTVNGMVRCWGYNDVGQTTVPGNLGAVSHVSAGGHHTCAVRMDGVVRCWGSNTDWRGNDSGQATVPDDLGAVRQVSAGGYHTCAVTTDEGLRCWGWNEYGQTTLPRDPLGEGGSSSGVTLTTSATMVAVGSTVDVDVRGAQPGQHLRLALGHGSVGLLAEPLGTADAQGRFRTTLTSAVPGLVQVRLDDPQHGQPLAPVVMITFTAPGITPTDGPVVITQVSARHPLDGRYLAGVSVPNEIAVSVDWRGTTPRWVVFQLNGVMMTIPATATSVRHTLDMGRDLRDGFNSLEIVAVNAAGQRSAVVSAMPFSWPMPVWMNGLIATRGAAMPFMVGSTRGEMQYEWNFVYPPYAFDLGAPGFGGDAAKMSFKLDFEAGVGIPLSCIAPITVDVAGGPKATFGMFDLKATLKAKGSFTAKPLGLCVWELPQGRSTVELKATTTLWKKPVVVLVGYLEPTIGTTLDHAITSLRLEDYLSATLGEVYLDGKLALTGSTGTRLLATAPYVQLYDLEVGGRLGLEAGYRLENPVAEVKLWAGADGGPTFRRPGPLAWTAEGLTFDRVELRGEVGWSVRSGWFERKDSGTLTWRYPEVGQAALAPLAPELPPFRLIPAATPMVSPLATSSPLRALPSGATLVATRVYTYAETTLAASPRDETALMVWVEADPAKSLGQAHELTFSRWDGTAWTAPAALTNDDRLDGAPQLAWAGDGRAVAVWHRMGAVLAPEAIWDAATANQVEIATASFDPATGQWSALAALTTNAVLDFAPQLAAGRDGTLLAAWRQNSAGVLQGDATNPDTVMTAFYRDGWATPAPALTDIPGLVDYAVGVGDGHATLAFVQTALATGAQTPTLQLFTTSWTGTTWAAPVQRTDDTRGHRMPQVVYDAANEPVLVWLSDGHVRSLHLVSGATSSMPLPEGQSIDRLRVVRDPAGNLLLVFSAQATQRDLFLSVYDATAHLWGQPRPLTANADDEVYLAPTLDSHGDLWVGYAATARDRQEQQVMLPSATTPVTYTVPRDGGTDLIALRHALERNLTLAADGLSVSATHPDPATTVQFMVVVSNTGDLAVHPVEVALYAGDPEDGGTELGRQQLAEPLAAGVTATVRFDYRVPSSGGRQTFFAVVDPANRITEGDETDNQASLPAFGPDLVLLEAVSEPLNGDQGLLQAVVQNRGTTPSGAATLRYTTGTVTRTLVTSDQVPPLAAGTIYTITTLWDSRGLAVGTHTLTATVTLDAEPDGAPDDQTLAVQVERGGDLMLTPATLWVEPLAEGGTQIRALVYNVGAVAMQNVPVSFYHDGTFTEEAELFTVTIAEIPAGGYAMITETTTVPLHQGVYALADPAFTLNDINRSNNLAMVLLAFELAFPVSGQVTLEGVGLADVVITDGTRTATTDRTGAYTLTQVLSGTHVLTPTLAGYTFTPVTRTVTVTEALGGQDFAATRLTFPVTGRVTLDGAGLAGVAITDGTRTVTTTATGAYTLTDVPYGPHVLTPTLAGYTFSPVTRTISVTAALTGQDFLAQAATPVTFPVTGRVTVGGVGLADVVITDGTRTVTTTDTGFYVLMSVPYGTHMLTPTLAGYTFSPATRMITVTEALSDQNFSATLRTFPVTGRVTVDGVGLAEVVVTDGTRSATTDSTGAYTLLNVPYGPHVLTPTRAGYTFDPTTRSVTVTAALAGQDFLAQAATVQRSRVYLPLVRR</sequence>
<name>A0A2H3KIZ0_9CHLR</name>
<dbReference type="Pfam" id="PF13540">
    <property type="entry name" value="RCC1_2"/>
    <property type="match status" value="12"/>
</dbReference>
<keyword evidence="1" id="KW-0732">Signal</keyword>
<evidence type="ECO:0000256" key="1">
    <source>
        <dbReference type="SAM" id="SignalP"/>
    </source>
</evidence>
<dbReference type="InterPro" id="IPR011635">
    <property type="entry name" value="CARDB"/>
</dbReference>
<dbReference type="InterPro" id="IPR013783">
    <property type="entry name" value="Ig-like_fold"/>
</dbReference>
<evidence type="ECO:0000313" key="4">
    <source>
        <dbReference type="Proteomes" id="UP000220922"/>
    </source>
</evidence>